<feature type="compositionally biased region" description="Polar residues" evidence="2">
    <location>
        <begin position="1"/>
        <end position="18"/>
    </location>
</feature>
<feature type="coiled-coil region" evidence="1">
    <location>
        <begin position="41"/>
        <end position="75"/>
    </location>
</feature>
<dbReference type="AlphaFoldDB" id="A0A915NYL0"/>
<keyword evidence="3" id="KW-0812">Transmembrane</keyword>
<keyword evidence="3" id="KW-0472">Membrane</keyword>
<feature type="region of interest" description="Disordered" evidence="2">
    <location>
        <begin position="1"/>
        <end position="20"/>
    </location>
</feature>
<evidence type="ECO:0000313" key="4">
    <source>
        <dbReference type="Proteomes" id="UP000887560"/>
    </source>
</evidence>
<feature type="transmembrane region" description="Helical" evidence="3">
    <location>
        <begin position="199"/>
        <end position="223"/>
    </location>
</feature>
<organism evidence="4 5">
    <name type="scientific">Meloidogyne floridensis</name>
    <dbReference type="NCBI Taxonomy" id="298350"/>
    <lineage>
        <taxon>Eukaryota</taxon>
        <taxon>Metazoa</taxon>
        <taxon>Ecdysozoa</taxon>
        <taxon>Nematoda</taxon>
        <taxon>Chromadorea</taxon>
        <taxon>Rhabditida</taxon>
        <taxon>Tylenchina</taxon>
        <taxon>Tylenchomorpha</taxon>
        <taxon>Tylenchoidea</taxon>
        <taxon>Meloidogynidae</taxon>
        <taxon>Meloidogyninae</taxon>
        <taxon>Meloidogyne</taxon>
    </lineage>
</organism>
<sequence>MGGSSSSCRTSQYRAQVRNNEDVQERIKKIYDSIERVGQAIQNEMVTQEELENKVESLEEENRQLREAAKKCPDNSALISSALEAIDDLVYEIGQAKRHGIRAVFDVIGRAIKGIGNVIARTLTAIGNVISSCLKAIERKDLLKLLDVLNNRLSAMENMLHQMAESNARLHQRIDQLEEENRKLRKIIDDSGSSFWKDLWRGLAAAGVSLVTGIVSAFTIFYFKMDNEEDKNALKKIDEIEHRANILEKALQEQEEIRTKAEERIEAISITQENNKKQLKNKIKKEESFWKYLTNFFSSA</sequence>
<protein>
    <submittedName>
        <fullName evidence="5">Uncharacterized protein</fullName>
    </submittedName>
</protein>
<dbReference type="Proteomes" id="UP000887560">
    <property type="component" value="Unplaced"/>
</dbReference>
<reference evidence="5" key="1">
    <citation type="submission" date="2022-11" db="UniProtKB">
        <authorList>
            <consortium name="WormBaseParasite"/>
        </authorList>
    </citation>
    <scope>IDENTIFICATION</scope>
</reference>
<feature type="coiled-coil region" evidence="1">
    <location>
        <begin position="237"/>
        <end position="271"/>
    </location>
</feature>
<feature type="coiled-coil region" evidence="1">
    <location>
        <begin position="139"/>
        <end position="194"/>
    </location>
</feature>
<evidence type="ECO:0000256" key="3">
    <source>
        <dbReference type="SAM" id="Phobius"/>
    </source>
</evidence>
<proteinExistence type="predicted"/>
<accession>A0A915NYL0</accession>
<keyword evidence="1" id="KW-0175">Coiled coil</keyword>
<keyword evidence="4" id="KW-1185">Reference proteome</keyword>
<dbReference type="WBParaSite" id="scf7180000421348.g6729">
    <property type="protein sequence ID" value="scf7180000421348.g6729"/>
    <property type="gene ID" value="scf7180000421348.g6729"/>
</dbReference>
<name>A0A915NYL0_9BILA</name>
<evidence type="ECO:0000256" key="2">
    <source>
        <dbReference type="SAM" id="MobiDB-lite"/>
    </source>
</evidence>
<evidence type="ECO:0000256" key="1">
    <source>
        <dbReference type="SAM" id="Coils"/>
    </source>
</evidence>
<evidence type="ECO:0000313" key="5">
    <source>
        <dbReference type="WBParaSite" id="scf7180000421348.g6729"/>
    </source>
</evidence>
<keyword evidence="3" id="KW-1133">Transmembrane helix</keyword>